<proteinExistence type="predicted"/>
<reference evidence="3 4" key="1">
    <citation type="submission" date="2023-08" db="EMBL/GenBank/DDBJ databases">
        <title>Black Yeasts Isolated from many extreme environments.</title>
        <authorList>
            <person name="Coleine C."/>
            <person name="Stajich J.E."/>
            <person name="Selbmann L."/>
        </authorList>
    </citation>
    <scope>NUCLEOTIDE SEQUENCE [LARGE SCALE GENOMIC DNA]</scope>
    <source>
        <strain evidence="3 4">CCFEE 5910</strain>
    </source>
</reference>
<evidence type="ECO:0000256" key="1">
    <source>
        <dbReference type="SAM" id="MobiDB-lite"/>
    </source>
</evidence>
<dbReference type="Pfam" id="PF14420">
    <property type="entry name" value="Clr5"/>
    <property type="match status" value="1"/>
</dbReference>
<accession>A0AAN7T3Z3</accession>
<dbReference type="SUPFAM" id="SSF48452">
    <property type="entry name" value="TPR-like"/>
    <property type="match status" value="1"/>
</dbReference>
<organism evidence="3 4">
    <name type="scientific">Lithohypha guttulata</name>
    <dbReference type="NCBI Taxonomy" id="1690604"/>
    <lineage>
        <taxon>Eukaryota</taxon>
        <taxon>Fungi</taxon>
        <taxon>Dikarya</taxon>
        <taxon>Ascomycota</taxon>
        <taxon>Pezizomycotina</taxon>
        <taxon>Eurotiomycetes</taxon>
        <taxon>Chaetothyriomycetidae</taxon>
        <taxon>Chaetothyriales</taxon>
        <taxon>Trichomeriaceae</taxon>
        <taxon>Lithohypha</taxon>
    </lineage>
</organism>
<feature type="region of interest" description="Disordered" evidence="1">
    <location>
        <begin position="131"/>
        <end position="169"/>
    </location>
</feature>
<evidence type="ECO:0000313" key="4">
    <source>
        <dbReference type="Proteomes" id="UP001309876"/>
    </source>
</evidence>
<feature type="domain" description="Clr5" evidence="2">
    <location>
        <begin position="22"/>
        <end position="73"/>
    </location>
</feature>
<comment type="caution">
    <text evidence="3">The sequence shown here is derived from an EMBL/GenBank/DDBJ whole genome shotgun (WGS) entry which is preliminary data.</text>
</comment>
<sequence>MATVIANRARITKRSSNSYSGDEWKTHRPLITRLYSEEGRTLREVQEQLKNQHGFAPTERMYKSRLHAWGLDKKKKEHEMLDLVRQGLAQNGSDKDKVFLVRGKQVTLADALHYFNRKGIKNPASLLETQCDGRAEREQSSPEDDDVHTPLSSKADNLEIQNPFSDPEYDRPISPVIEVVSVNPEQQERLKSADLATPRLRQMCERFGWCELEPLPHFRTIAVETTISSERPSGPESSRYFEAIYAQAQAHYRDIFHKREINVSSSIAPSWSTTSDESPSDQFYYLMYHGYSFLWNDQRRTAFENFHKAFRMIEQLLSEGHVGFLLYIFDLVIRYDGTGYEEPLLLLLEQLTQFSELVFQNTTNPIYLISSWLLNAPPDVSRPCIALATMRKLLDFFQDSIGYFNTETIALLQTFATGLLNKKHYLEAAVRFQQLADASALTKSQNCYEVCYALRATSEAYFYSGDYKASLQALKMALESSRGISWHEEREIQVRCLRALAEISNTIGQRDEALESIGHVVEICAASFGPDHTFTKRARMHQKSLRKGESIRDGAMPPMVYRLGRGGPAARHVWTTRSSPTRLQA</sequence>
<feature type="compositionally biased region" description="Polar residues" evidence="1">
    <location>
        <begin position="150"/>
        <end position="164"/>
    </location>
</feature>
<protein>
    <recommendedName>
        <fullName evidence="2">Clr5 domain-containing protein</fullName>
    </recommendedName>
</protein>
<dbReference type="EMBL" id="JAVRRJ010000002">
    <property type="protein sequence ID" value="KAK5088103.1"/>
    <property type="molecule type" value="Genomic_DNA"/>
</dbReference>
<gene>
    <name evidence="3" type="ORF">LTR05_002320</name>
</gene>
<dbReference type="InterPro" id="IPR025676">
    <property type="entry name" value="Clr5_dom"/>
</dbReference>
<dbReference type="Gene3D" id="1.25.40.10">
    <property type="entry name" value="Tetratricopeptide repeat domain"/>
    <property type="match status" value="1"/>
</dbReference>
<dbReference type="AlphaFoldDB" id="A0AAN7T3Z3"/>
<dbReference type="PANTHER" id="PTHR38788:SF3">
    <property type="entry name" value="CLR5 DOMAIN-CONTAINING PROTEIN"/>
    <property type="match status" value="1"/>
</dbReference>
<name>A0AAN7T3Z3_9EURO</name>
<keyword evidence="4" id="KW-1185">Reference proteome</keyword>
<dbReference type="InterPro" id="IPR011990">
    <property type="entry name" value="TPR-like_helical_dom_sf"/>
</dbReference>
<dbReference type="Proteomes" id="UP001309876">
    <property type="component" value="Unassembled WGS sequence"/>
</dbReference>
<evidence type="ECO:0000313" key="3">
    <source>
        <dbReference type="EMBL" id="KAK5088103.1"/>
    </source>
</evidence>
<dbReference type="PANTHER" id="PTHR38788">
    <property type="entry name" value="CLR5 DOMAIN-CONTAINING PROTEIN"/>
    <property type="match status" value="1"/>
</dbReference>
<feature type="compositionally biased region" description="Basic and acidic residues" evidence="1">
    <location>
        <begin position="131"/>
        <end position="140"/>
    </location>
</feature>
<evidence type="ECO:0000259" key="2">
    <source>
        <dbReference type="Pfam" id="PF14420"/>
    </source>
</evidence>